<accession>A0A914KWE8</accession>
<evidence type="ECO:0000313" key="2">
    <source>
        <dbReference type="WBParaSite" id="Minc3s00140g05836"/>
    </source>
</evidence>
<sequence>MERASHIGFGLTTSASLAESRFGSFASTSLSTNFEPAILTFGQPDLEASSSGCDRRLSTIITPRWGLPIDYPAQFAVNFWNVHIQTMNDIFRSNNALGRLRHPGLPEYILDFNEDVDTELNKLPHTNSNQKPNSRNIINYVNIRVILNGASYETDEEIMDIVHLLGSQMEQLTRKLGHNKRNIDGEDEEYFEIALENENLLENSIVDLKPTCQIIY</sequence>
<dbReference type="WBParaSite" id="Minc3s00140g05836">
    <property type="protein sequence ID" value="Minc3s00140g05836"/>
    <property type="gene ID" value="Minc3s00140g05836"/>
</dbReference>
<evidence type="ECO:0000313" key="1">
    <source>
        <dbReference type="Proteomes" id="UP000887563"/>
    </source>
</evidence>
<reference evidence="2" key="1">
    <citation type="submission" date="2022-11" db="UniProtKB">
        <authorList>
            <consortium name="WormBaseParasite"/>
        </authorList>
    </citation>
    <scope>IDENTIFICATION</scope>
</reference>
<organism evidence="1 2">
    <name type="scientific">Meloidogyne incognita</name>
    <name type="common">Southern root-knot nematode worm</name>
    <name type="synonym">Oxyuris incognita</name>
    <dbReference type="NCBI Taxonomy" id="6306"/>
    <lineage>
        <taxon>Eukaryota</taxon>
        <taxon>Metazoa</taxon>
        <taxon>Ecdysozoa</taxon>
        <taxon>Nematoda</taxon>
        <taxon>Chromadorea</taxon>
        <taxon>Rhabditida</taxon>
        <taxon>Tylenchina</taxon>
        <taxon>Tylenchomorpha</taxon>
        <taxon>Tylenchoidea</taxon>
        <taxon>Meloidogynidae</taxon>
        <taxon>Meloidogyninae</taxon>
        <taxon>Meloidogyne</taxon>
        <taxon>Meloidogyne incognita group</taxon>
    </lineage>
</organism>
<keyword evidence="1" id="KW-1185">Reference proteome</keyword>
<dbReference type="AlphaFoldDB" id="A0A914KWE8"/>
<name>A0A914KWE8_MELIC</name>
<proteinExistence type="predicted"/>
<dbReference type="Proteomes" id="UP000887563">
    <property type="component" value="Unplaced"/>
</dbReference>
<protein>
    <submittedName>
        <fullName evidence="2">Uncharacterized protein</fullName>
    </submittedName>
</protein>